<dbReference type="InterPro" id="IPR046281">
    <property type="entry name" value="DUF6318"/>
</dbReference>
<protein>
    <recommendedName>
        <fullName evidence="3">DUF6318 domain-containing protein</fullName>
    </recommendedName>
</protein>
<feature type="signal peptide" evidence="2">
    <location>
        <begin position="1"/>
        <end position="21"/>
    </location>
</feature>
<dbReference type="Pfam" id="PF19843">
    <property type="entry name" value="DUF6318"/>
    <property type="match status" value="1"/>
</dbReference>
<keyword evidence="5" id="KW-1185">Reference proteome</keyword>
<comment type="caution">
    <text evidence="4">The sequence shown here is derived from an EMBL/GenBank/DDBJ whole genome shotgun (WGS) entry which is preliminary data.</text>
</comment>
<keyword evidence="2" id="KW-0732">Signal</keyword>
<gene>
    <name evidence="4" type="ORF">GCM10022215_22960</name>
</gene>
<evidence type="ECO:0000259" key="3">
    <source>
        <dbReference type="Pfam" id="PF19843"/>
    </source>
</evidence>
<feature type="domain" description="DUF6318" evidence="3">
    <location>
        <begin position="62"/>
        <end position="153"/>
    </location>
</feature>
<evidence type="ECO:0000313" key="5">
    <source>
        <dbReference type="Proteomes" id="UP001501495"/>
    </source>
</evidence>
<dbReference type="RefSeq" id="WP_344733529.1">
    <property type="nucleotide sequence ID" value="NZ_BAAAZH010000015.1"/>
</dbReference>
<proteinExistence type="predicted"/>
<dbReference type="PROSITE" id="PS51257">
    <property type="entry name" value="PROKAR_LIPOPROTEIN"/>
    <property type="match status" value="1"/>
</dbReference>
<evidence type="ECO:0000256" key="1">
    <source>
        <dbReference type="SAM" id="MobiDB-lite"/>
    </source>
</evidence>
<feature type="chain" id="PRO_5046260939" description="DUF6318 domain-containing protein" evidence="2">
    <location>
        <begin position="22"/>
        <end position="187"/>
    </location>
</feature>
<accession>A0ABP7XK68</accession>
<organism evidence="4 5">
    <name type="scientific">Nocardioides fonticola</name>
    <dbReference type="NCBI Taxonomy" id="450363"/>
    <lineage>
        <taxon>Bacteria</taxon>
        <taxon>Bacillati</taxon>
        <taxon>Actinomycetota</taxon>
        <taxon>Actinomycetes</taxon>
        <taxon>Propionibacteriales</taxon>
        <taxon>Nocardioidaceae</taxon>
        <taxon>Nocardioides</taxon>
    </lineage>
</organism>
<sequence>MPTRAPALPGLLLALTLTALAGLTGCGGDSDASADPPAPAPTSTTPTVDPTPTTPPTQAPLGETAREFIERWFALEKYAQNTGDTGPYRAVSKGCESCASTAGAIDRFYNAGGYVKGGGASVESLKRVSSVPGTAVYVVDVSYEATDFKKSATSKPDHLDGGPVRFKLTLEHGRAWNLSEFTQLVEE</sequence>
<name>A0ABP7XK68_9ACTN</name>
<feature type="region of interest" description="Disordered" evidence="1">
    <location>
        <begin position="27"/>
        <end position="62"/>
    </location>
</feature>
<reference evidence="5" key="1">
    <citation type="journal article" date="2019" name="Int. J. Syst. Evol. Microbiol.">
        <title>The Global Catalogue of Microorganisms (GCM) 10K type strain sequencing project: providing services to taxonomists for standard genome sequencing and annotation.</title>
        <authorList>
            <consortium name="The Broad Institute Genomics Platform"/>
            <consortium name="The Broad Institute Genome Sequencing Center for Infectious Disease"/>
            <person name="Wu L."/>
            <person name="Ma J."/>
        </authorList>
    </citation>
    <scope>NUCLEOTIDE SEQUENCE [LARGE SCALE GENOMIC DNA]</scope>
    <source>
        <strain evidence="5">JCM 16703</strain>
    </source>
</reference>
<evidence type="ECO:0000313" key="4">
    <source>
        <dbReference type="EMBL" id="GAA4119946.1"/>
    </source>
</evidence>
<dbReference type="EMBL" id="BAAAZH010000015">
    <property type="protein sequence ID" value="GAA4119946.1"/>
    <property type="molecule type" value="Genomic_DNA"/>
</dbReference>
<dbReference type="Proteomes" id="UP001501495">
    <property type="component" value="Unassembled WGS sequence"/>
</dbReference>
<feature type="compositionally biased region" description="Low complexity" evidence="1">
    <location>
        <begin position="27"/>
        <end position="51"/>
    </location>
</feature>
<evidence type="ECO:0000256" key="2">
    <source>
        <dbReference type="SAM" id="SignalP"/>
    </source>
</evidence>